<keyword evidence="3" id="KW-0645">Protease</keyword>
<evidence type="ECO:0000256" key="1">
    <source>
        <dbReference type="ARBA" id="ARBA00001941"/>
    </source>
</evidence>
<evidence type="ECO:0000256" key="17">
    <source>
        <dbReference type="ARBA" id="ARBA00078074"/>
    </source>
</evidence>
<dbReference type="EMBL" id="AP021875">
    <property type="protein sequence ID" value="BBO72882.1"/>
    <property type="molecule type" value="Genomic_DNA"/>
</dbReference>
<evidence type="ECO:0000256" key="5">
    <source>
        <dbReference type="ARBA" id="ARBA00022801"/>
    </source>
</evidence>
<dbReference type="GO" id="GO:0005829">
    <property type="term" value="C:cytosol"/>
    <property type="evidence" value="ECO:0007669"/>
    <property type="project" value="TreeGrafter"/>
</dbReference>
<evidence type="ECO:0000256" key="7">
    <source>
        <dbReference type="ARBA" id="ARBA00023049"/>
    </source>
</evidence>
<dbReference type="PIRSF" id="PIRSF016599">
    <property type="entry name" value="Xaa-His_dipept"/>
    <property type="match status" value="1"/>
</dbReference>
<dbReference type="NCBIfam" id="TIGR01893">
    <property type="entry name" value="aa-his-dipept"/>
    <property type="match status" value="1"/>
</dbReference>
<dbReference type="PANTHER" id="PTHR43501:SF1">
    <property type="entry name" value="CYTOSOL NON-SPECIFIC DIPEPTIDASE"/>
    <property type="match status" value="1"/>
</dbReference>
<dbReference type="OrthoDB" id="9773892at2"/>
<dbReference type="FunFam" id="3.40.630.10:FF:000015">
    <property type="entry name" value="Aminoacyl-histidine dipeptidase PepD"/>
    <property type="match status" value="1"/>
</dbReference>
<dbReference type="Pfam" id="PF07687">
    <property type="entry name" value="M20_dimer"/>
    <property type="match status" value="1"/>
</dbReference>
<evidence type="ECO:0000256" key="6">
    <source>
        <dbReference type="ARBA" id="ARBA00022833"/>
    </source>
</evidence>
<proteinExistence type="inferred from homology"/>
<organism evidence="19 20">
    <name type="scientific">Desulfosarcina widdelii</name>
    <dbReference type="NCBI Taxonomy" id="947919"/>
    <lineage>
        <taxon>Bacteria</taxon>
        <taxon>Pseudomonadati</taxon>
        <taxon>Thermodesulfobacteriota</taxon>
        <taxon>Desulfobacteria</taxon>
        <taxon>Desulfobacterales</taxon>
        <taxon>Desulfosarcinaceae</taxon>
        <taxon>Desulfosarcina</taxon>
    </lineage>
</organism>
<dbReference type="AlphaFoldDB" id="A0A5K7YSS9"/>
<keyword evidence="5" id="KW-0378">Hydrolase</keyword>
<evidence type="ECO:0000256" key="11">
    <source>
        <dbReference type="ARBA" id="ARBA00044252"/>
    </source>
</evidence>
<dbReference type="CDD" id="cd03890">
    <property type="entry name" value="M20_pepD"/>
    <property type="match status" value="1"/>
</dbReference>
<evidence type="ECO:0000256" key="9">
    <source>
        <dbReference type="ARBA" id="ARBA00036421"/>
    </source>
</evidence>
<evidence type="ECO:0000256" key="13">
    <source>
        <dbReference type="ARBA" id="ARBA00071271"/>
    </source>
</evidence>
<evidence type="ECO:0000256" key="16">
    <source>
        <dbReference type="ARBA" id="ARBA00077688"/>
    </source>
</evidence>
<dbReference type="InterPro" id="IPR002933">
    <property type="entry name" value="Peptidase_M20"/>
</dbReference>
<dbReference type="SUPFAM" id="SSF53187">
    <property type="entry name" value="Zn-dependent exopeptidases"/>
    <property type="match status" value="1"/>
</dbReference>
<evidence type="ECO:0000256" key="15">
    <source>
        <dbReference type="ARBA" id="ARBA00076004"/>
    </source>
</evidence>
<dbReference type="PANTHER" id="PTHR43501">
    <property type="entry name" value="CYTOSOL NON-SPECIFIC DIPEPTIDASE"/>
    <property type="match status" value="1"/>
</dbReference>
<evidence type="ECO:0000256" key="14">
    <source>
        <dbReference type="ARBA" id="ARBA00075285"/>
    </source>
</evidence>
<dbReference type="RefSeq" id="WP_155302046.1">
    <property type="nucleotide sequence ID" value="NZ_AP021875.1"/>
</dbReference>
<gene>
    <name evidence="19" type="ORF">DSCW_02990</name>
</gene>
<sequence>MDAATRTVIDCFEKINQIPRCSKNEQQISRWLQDWASDRGWQNESDAAGNLVIRVPASEGFEQAPVVIIQGHVDMVCEKQAGSSHDFSKDPIRMEQKGDWLSARETTLGADNGIAVAIAMALADNPDIKHPPLELYFTVDEETGLTGVLQMDPGLLSGRILINLDSEDEGIFIVGCAGGRNTTMDRELTVEAVDEPLALLSLSADGMQGGHSGIDIAKHRANANKILARLLKTGMAVAPIRLAALSGGTGRNVIPRSCQARVACRPEDVDGLKKAFHAAGRLMEAEYRPTDPNLCIQVEMNGPVNGDCRCASQADTAMVVHLLLALPSGPVEMSPDFPLLVQTSANLSMVEIRDDRLQITSSQRSSVPSRLDAICQAVEAAGILAGANVCTNSGYPSWPVNRESPLLERCERLYRRLFDAEPTVQVMHAGLECGVIGDRCPGMDMISLGPTMENPHSPSERLYLPSVEKVWRLMVALLASFESEG</sequence>
<dbReference type="GO" id="GO:0006508">
    <property type="term" value="P:proteolysis"/>
    <property type="evidence" value="ECO:0007669"/>
    <property type="project" value="UniProtKB-KW"/>
</dbReference>
<comment type="cofactor">
    <cofactor evidence="1">
        <name>Co(2+)</name>
        <dbReference type="ChEBI" id="CHEBI:48828"/>
    </cofactor>
</comment>
<comment type="catalytic activity">
    <reaction evidence="9">
        <text>Hydrolysis of dipeptides, preferentially hydrophobic dipeptides including prolyl amino acids.</text>
        <dbReference type="EC" id="3.4.13.18"/>
    </reaction>
</comment>
<evidence type="ECO:0000256" key="10">
    <source>
        <dbReference type="ARBA" id="ARBA00038976"/>
    </source>
</evidence>
<dbReference type="FunFam" id="3.40.630.10:FF:000018">
    <property type="entry name" value="Aminoacyl-histidine dipeptidase PepD"/>
    <property type="match status" value="1"/>
</dbReference>
<keyword evidence="7" id="KW-0482">Metalloprotease</keyword>
<evidence type="ECO:0000256" key="8">
    <source>
        <dbReference type="ARBA" id="ARBA00023285"/>
    </source>
</evidence>
<dbReference type="Pfam" id="PF01546">
    <property type="entry name" value="Peptidase_M20"/>
    <property type="match status" value="1"/>
</dbReference>
<protein>
    <recommendedName>
        <fullName evidence="13">Cytosol non-specific dipeptidase</fullName>
        <ecNumber evidence="10">3.4.13.18</ecNumber>
    </recommendedName>
    <alternativeName>
        <fullName evidence="16">Aminoacyl-histidine dipeptidase</fullName>
    </alternativeName>
    <alternativeName>
        <fullName evidence="15">Beta-alanyl-histidine dipeptidase</fullName>
    </alternativeName>
    <alternativeName>
        <fullName evidence="14">Carnosinase</fullName>
    </alternativeName>
    <alternativeName>
        <fullName evidence="11">Peptidase D</fullName>
    </alternativeName>
    <alternativeName>
        <fullName evidence="17">Xaa-His dipeptidase</fullName>
    </alternativeName>
</protein>
<dbReference type="GO" id="GO:0046872">
    <property type="term" value="F:metal ion binding"/>
    <property type="evidence" value="ECO:0007669"/>
    <property type="project" value="UniProtKB-KW"/>
</dbReference>
<dbReference type="InterPro" id="IPR011650">
    <property type="entry name" value="Peptidase_M20_dimer"/>
</dbReference>
<keyword evidence="8" id="KW-0170">Cobalt</keyword>
<keyword evidence="6" id="KW-0862">Zinc</keyword>
<dbReference type="KEGG" id="dwd:DSCW_02990"/>
<comment type="similarity">
    <text evidence="12">Belongs to the peptidase M20C family.</text>
</comment>
<name>A0A5K7YSS9_9BACT</name>
<accession>A0A5K7YSS9</accession>
<dbReference type="Gene3D" id="3.40.630.10">
    <property type="entry name" value="Zn peptidases"/>
    <property type="match status" value="2"/>
</dbReference>
<evidence type="ECO:0000259" key="18">
    <source>
        <dbReference type="Pfam" id="PF07687"/>
    </source>
</evidence>
<evidence type="ECO:0000256" key="4">
    <source>
        <dbReference type="ARBA" id="ARBA00022723"/>
    </source>
</evidence>
<keyword evidence="4" id="KW-0479">Metal-binding</keyword>
<keyword evidence="20" id="KW-1185">Reference proteome</keyword>
<dbReference type="Proteomes" id="UP000427769">
    <property type="component" value="Chromosome"/>
</dbReference>
<dbReference type="InterPro" id="IPR001160">
    <property type="entry name" value="Peptidase_M20C"/>
</dbReference>
<feature type="domain" description="Peptidase M20 dimerisation" evidence="18">
    <location>
        <begin position="206"/>
        <end position="289"/>
    </location>
</feature>
<reference evidence="19 20" key="1">
    <citation type="submission" date="2019-11" db="EMBL/GenBank/DDBJ databases">
        <title>Comparative genomics of hydrocarbon-degrading Desulfosarcina strains.</title>
        <authorList>
            <person name="Watanabe M."/>
            <person name="Kojima H."/>
            <person name="Fukui M."/>
        </authorList>
    </citation>
    <scope>NUCLEOTIDE SEQUENCE [LARGE SCALE GENOMIC DNA]</scope>
    <source>
        <strain evidence="19 20">PP31</strain>
    </source>
</reference>
<evidence type="ECO:0000313" key="19">
    <source>
        <dbReference type="EMBL" id="BBO72882.1"/>
    </source>
</evidence>
<comment type="cofactor">
    <cofactor evidence="2">
        <name>Zn(2+)</name>
        <dbReference type="ChEBI" id="CHEBI:29105"/>
    </cofactor>
</comment>
<evidence type="ECO:0000313" key="20">
    <source>
        <dbReference type="Proteomes" id="UP000427769"/>
    </source>
</evidence>
<evidence type="ECO:0000256" key="2">
    <source>
        <dbReference type="ARBA" id="ARBA00001947"/>
    </source>
</evidence>
<evidence type="ECO:0000256" key="12">
    <source>
        <dbReference type="ARBA" id="ARBA00061423"/>
    </source>
</evidence>
<dbReference type="PRINTS" id="PR00934">
    <property type="entry name" value="XHISDIPTASE"/>
</dbReference>
<dbReference type="EC" id="3.4.13.18" evidence="10"/>
<evidence type="ECO:0000256" key="3">
    <source>
        <dbReference type="ARBA" id="ARBA00022670"/>
    </source>
</evidence>
<dbReference type="GO" id="GO:0070573">
    <property type="term" value="F:metallodipeptidase activity"/>
    <property type="evidence" value="ECO:0007669"/>
    <property type="project" value="TreeGrafter"/>
</dbReference>